<accession>A0ABX9SKU8</accession>
<dbReference type="InterPro" id="IPR018247">
    <property type="entry name" value="EF_Hand_1_Ca_BS"/>
</dbReference>
<keyword evidence="3" id="KW-1185">Reference proteome</keyword>
<protein>
    <recommendedName>
        <fullName evidence="1">EF-hand domain-containing protein</fullName>
    </recommendedName>
</protein>
<proteinExistence type="predicted"/>
<dbReference type="InterPro" id="IPR002048">
    <property type="entry name" value="EF_hand_dom"/>
</dbReference>
<dbReference type="Proteomes" id="UP000280955">
    <property type="component" value="Unassembled WGS sequence"/>
</dbReference>
<gene>
    <name evidence="2" type="ORF">BDD30_3155</name>
</gene>
<dbReference type="PROSITE" id="PS50222">
    <property type="entry name" value="EF_HAND_2"/>
    <property type="match status" value="1"/>
</dbReference>
<evidence type="ECO:0000259" key="1">
    <source>
        <dbReference type="PROSITE" id="PS50222"/>
    </source>
</evidence>
<sequence>MTERGEGRDYDILPENGTLKHGDEFLVYQTADFFSPIPLTARYEKMRFGLAQKLEGGIVKDEKKFWVALQPQFAEQAGEACPHMPVWMQAAVKKGAFDCVQTLTGEAVIKMAAGDPIGHLGLFESPAVQLPDRMSYYFTHIEVLSADDKLPDFVNNTKHLADGRKYVICGFDQMLHSYDATHKIFTPLGVTTQQEIVLAKGLTCPIKDKKGVNWYKVTQTSWVKQNGEQVAEVDQHDLNKLGFRLLEEEATTDFSKLTGEECVKGWLRHLLAVAKQDRRIDHALVPARYERILRKLDKDGDGQLNAQEVRLGLYNPEMINVVTRFIVKRSSEWYEDSHSGPWENFFTNVVKNRTVNRFWRQYLDSQVWMKEVAPFSSGKPVWHMHPVVFLNYLDDKRCINITIDMLYSLFNGLHKPAKELFLQGIANEINEHAETYKLNSLQRLSHFFAQVRVEMGAIANPCEGLNYSKDALISKFSYFRNHPNEAALYAYKKEGKKIVKHADENAIAKRIYTLHPSSCCFVGCVHAPQSHSYLCSWGCIHLPPRCNSKSIGYMLIG</sequence>
<organism evidence="2 3">
    <name type="scientific">Photorhabdus asymbiotica</name>
    <dbReference type="NCBI Taxonomy" id="291112"/>
    <lineage>
        <taxon>Bacteria</taxon>
        <taxon>Pseudomonadati</taxon>
        <taxon>Pseudomonadota</taxon>
        <taxon>Gammaproteobacteria</taxon>
        <taxon>Enterobacterales</taxon>
        <taxon>Morganellaceae</taxon>
        <taxon>Photorhabdus</taxon>
    </lineage>
</organism>
<evidence type="ECO:0000313" key="2">
    <source>
        <dbReference type="EMBL" id="RKS56553.1"/>
    </source>
</evidence>
<feature type="domain" description="EF-hand" evidence="1">
    <location>
        <begin position="284"/>
        <end position="319"/>
    </location>
</feature>
<comment type="caution">
    <text evidence="2">The sequence shown here is derived from an EMBL/GenBank/DDBJ whole genome shotgun (WGS) entry which is preliminary data.</text>
</comment>
<reference evidence="2 3" key="1">
    <citation type="submission" date="2018-10" db="EMBL/GenBank/DDBJ databases">
        <title>Genomic Encyclopedia of Archaeal and Bacterial Type Strains, Phase II (KMG-II): from individual species to whole genera.</title>
        <authorList>
            <person name="Goeker M."/>
        </authorList>
    </citation>
    <scope>NUCLEOTIDE SEQUENCE [LARGE SCALE GENOMIC DNA]</scope>
    <source>
        <strain evidence="2 3">DSM 15149</strain>
    </source>
</reference>
<dbReference type="RefSeq" id="WP_015835112.1">
    <property type="nucleotide sequence ID" value="NC_012962.1"/>
</dbReference>
<evidence type="ECO:0000313" key="3">
    <source>
        <dbReference type="Proteomes" id="UP000280955"/>
    </source>
</evidence>
<dbReference type="EMBL" id="RBLJ01000004">
    <property type="protein sequence ID" value="RKS56553.1"/>
    <property type="molecule type" value="Genomic_DNA"/>
</dbReference>
<name>A0ABX9SKU8_9GAMM</name>
<dbReference type="PROSITE" id="PS00018">
    <property type="entry name" value="EF_HAND_1"/>
    <property type="match status" value="1"/>
</dbReference>